<dbReference type="GO" id="GO:0030245">
    <property type="term" value="P:cellulose catabolic process"/>
    <property type="evidence" value="ECO:0007669"/>
    <property type="project" value="UniProtKB-UniRule"/>
</dbReference>
<evidence type="ECO:0000259" key="7">
    <source>
        <dbReference type="Pfam" id="PF03443"/>
    </source>
</evidence>
<dbReference type="CDD" id="cd21175">
    <property type="entry name" value="LPMO_AA9"/>
    <property type="match status" value="1"/>
</dbReference>
<dbReference type="AlphaFoldDB" id="A0A5N5X4C6"/>
<sequence length="376" mass="41042">MFRSALFLFFAPLVLSHTTFTTLYVDEVSEGDGTCVRMNRDASTANFPVEPLSSKDIVCGKDGEKGVARVCPAKANSLLTFEFREYPDGSQAGSIDISHKGPCAVYMKKVDDATADDNAAGEGWFKIYHSGFDESAGKWCTEKLIDNSGFLSVRVPSDIEDGYYLVRTELLALHNAAYADPLDPQFFVNCAQIFVQGGGSAKPETVSIGEGTYSLDTPGLKYNIYEKPLKLPYPIPGPAVYEGKSVAERSVGDDALERRDTTAAQAKGMKPAGCILQRDNWCGVEVPDYSDETGCWASSQKCWDQSDACYNTALPTGNTACNIWMKKCNGIDEACSSGNFNGPPNKGKDLTPEPKKLSVSTQVFKRMVKRYKTWTA</sequence>
<dbReference type="PANTHER" id="PTHR33353">
    <property type="entry name" value="PUTATIVE (AFU_ORTHOLOGUE AFUA_1G12560)-RELATED"/>
    <property type="match status" value="1"/>
</dbReference>
<comment type="catalytic activity">
    <reaction evidence="5">
        <text>[(1-&gt;4)-beta-D-glucosyl]n+m + reduced acceptor + O2 = 4-dehydro-beta-D-glucosyl-[(1-&gt;4)-beta-D-glucosyl]n-1 + [(1-&gt;4)-beta-D-glucosyl]m + acceptor + H2O.</text>
        <dbReference type="EC" id="1.14.99.56"/>
    </reaction>
</comment>
<evidence type="ECO:0000313" key="9">
    <source>
        <dbReference type="Proteomes" id="UP000326565"/>
    </source>
</evidence>
<comment type="subcellular location">
    <subcellularLocation>
        <location evidence="2 5">Secreted</location>
    </subcellularLocation>
</comment>
<keyword evidence="9" id="KW-1185">Reference proteome</keyword>
<dbReference type="GO" id="GO:0005576">
    <property type="term" value="C:extracellular region"/>
    <property type="evidence" value="ECO:0007669"/>
    <property type="project" value="UniProtKB-SubCell"/>
</dbReference>
<dbReference type="GO" id="GO:0008810">
    <property type="term" value="F:cellulase activity"/>
    <property type="evidence" value="ECO:0007669"/>
    <property type="project" value="UniProtKB-UniRule"/>
</dbReference>
<keyword evidence="5" id="KW-0119">Carbohydrate metabolism</keyword>
<accession>A0A5N5X4C6</accession>
<dbReference type="Gene3D" id="2.70.50.70">
    <property type="match status" value="1"/>
</dbReference>
<evidence type="ECO:0000256" key="4">
    <source>
        <dbReference type="ARBA" id="ARBA00023157"/>
    </source>
</evidence>
<keyword evidence="5" id="KW-0136">Cellulose degradation</keyword>
<comment type="function">
    <text evidence="5">Lytic polysaccharide monooxygenase (LMPO) that depolymerizes crystalline and amorphous polysaccharides via the oxidation of scissile alpha- or beta-(1-4)-glycosidic bonds, yielding C1 and/or C4 oxidation products. Catalysis by LPMOs requires the reduction of the active-site copper from Cu(II) to Cu(I) by a reducing agent and H(2)O(2) or O(2) as a cosubstrate.</text>
</comment>
<evidence type="ECO:0000256" key="3">
    <source>
        <dbReference type="ARBA" id="ARBA00022525"/>
    </source>
</evidence>
<dbReference type="EC" id="1.14.99.56" evidence="5"/>
<protein>
    <recommendedName>
        <fullName evidence="5">AA9 family lytic polysaccharide monooxygenase</fullName>
        <ecNumber evidence="5">1.14.99.56</ecNumber>
    </recommendedName>
    <alternativeName>
        <fullName evidence="5">Endo-beta-1,4-glucanase</fullName>
    </alternativeName>
    <alternativeName>
        <fullName evidence="5">Glycosyl hydrolase 61 family protein</fullName>
    </alternativeName>
</protein>
<feature type="domain" description="Auxiliary Activity family 9 catalytic" evidence="7">
    <location>
        <begin position="17"/>
        <end position="228"/>
    </location>
</feature>
<dbReference type="InterPro" id="IPR005103">
    <property type="entry name" value="AA9_LPMO"/>
</dbReference>
<gene>
    <name evidence="8" type="ORF">BDV29DRAFT_172818</name>
</gene>
<keyword evidence="4 5" id="KW-1015">Disulfide bond</keyword>
<dbReference type="Proteomes" id="UP000326565">
    <property type="component" value="Unassembled WGS sequence"/>
</dbReference>
<keyword evidence="3 5" id="KW-0964">Secreted</keyword>
<evidence type="ECO:0000256" key="6">
    <source>
        <dbReference type="SAM" id="SignalP"/>
    </source>
</evidence>
<dbReference type="GO" id="GO:0030248">
    <property type="term" value="F:cellulose binding"/>
    <property type="evidence" value="ECO:0007669"/>
    <property type="project" value="UniProtKB-UniRule"/>
</dbReference>
<evidence type="ECO:0000256" key="5">
    <source>
        <dbReference type="RuleBase" id="RU368122"/>
    </source>
</evidence>
<keyword evidence="8" id="KW-0378">Hydrolase</keyword>
<comment type="domain">
    <text evidence="5">Has a modular structure: an endo-beta-1,4-glucanase catalytic module at the N-terminus, a linker rich in serines and threonines, and a C-terminal carbohydrate-binding module (CBM).</text>
</comment>
<dbReference type="OrthoDB" id="5985073at2759"/>
<dbReference type="PANTHER" id="PTHR33353:SF32">
    <property type="entry name" value="ENDO-BETA-1,4-GLUCANASE D"/>
    <property type="match status" value="1"/>
</dbReference>
<proteinExistence type="predicted"/>
<comment type="cofactor">
    <cofactor evidence="1">
        <name>Cu(2+)</name>
        <dbReference type="ChEBI" id="CHEBI:29036"/>
    </cofactor>
</comment>
<organism evidence="8 9">
    <name type="scientific">Aspergillus leporis</name>
    <dbReference type="NCBI Taxonomy" id="41062"/>
    <lineage>
        <taxon>Eukaryota</taxon>
        <taxon>Fungi</taxon>
        <taxon>Dikarya</taxon>
        <taxon>Ascomycota</taxon>
        <taxon>Pezizomycotina</taxon>
        <taxon>Eurotiomycetes</taxon>
        <taxon>Eurotiomycetidae</taxon>
        <taxon>Eurotiales</taxon>
        <taxon>Aspergillaceae</taxon>
        <taxon>Aspergillus</taxon>
        <taxon>Aspergillus subgen. Circumdati</taxon>
    </lineage>
</organism>
<evidence type="ECO:0000256" key="1">
    <source>
        <dbReference type="ARBA" id="ARBA00001973"/>
    </source>
</evidence>
<evidence type="ECO:0000313" key="8">
    <source>
        <dbReference type="EMBL" id="KAB8074905.1"/>
    </source>
</evidence>
<feature type="signal peptide" evidence="6">
    <location>
        <begin position="1"/>
        <end position="16"/>
    </location>
</feature>
<reference evidence="8 9" key="1">
    <citation type="submission" date="2019-04" db="EMBL/GenBank/DDBJ databases">
        <title>Friends and foes A comparative genomics study of 23 Aspergillus species from section Flavi.</title>
        <authorList>
            <consortium name="DOE Joint Genome Institute"/>
            <person name="Kjaerbolling I."/>
            <person name="Vesth T."/>
            <person name="Frisvad J.C."/>
            <person name="Nybo J.L."/>
            <person name="Theobald S."/>
            <person name="Kildgaard S."/>
            <person name="Isbrandt T."/>
            <person name="Kuo A."/>
            <person name="Sato A."/>
            <person name="Lyhne E.K."/>
            <person name="Kogle M.E."/>
            <person name="Wiebenga A."/>
            <person name="Kun R.S."/>
            <person name="Lubbers R.J."/>
            <person name="Makela M.R."/>
            <person name="Barry K."/>
            <person name="Chovatia M."/>
            <person name="Clum A."/>
            <person name="Daum C."/>
            <person name="Haridas S."/>
            <person name="He G."/>
            <person name="LaButti K."/>
            <person name="Lipzen A."/>
            <person name="Mondo S."/>
            <person name="Riley R."/>
            <person name="Salamov A."/>
            <person name="Simmons B.A."/>
            <person name="Magnuson J.K."/>
            <person name="Henrissat B."/>
            <person name="Mortensen U.H."/>
            <person name="Larsen T.O."/>
            <person name="Devries R.P."/>
            <person name="Grigoriev I.V."/>
            <person name="Machida M."/>
            <person name="Baker S.E."/>
            <person name="Andersen M.R."/>
        </authorList>
    </citation>
    <scope>NUCLEOTIDE SEQUENCE [LARGE SCALE GENOMIC DNA]</scope>
    <source>
        <strain evidence="8 9">CBS 151.66</strain>
    </source>
</reference>
<dbReference type="EMBL" id="ML732202">
    <property type="protein sequence ID" value="KAB8074905.1"/>
    <property type="molecule type" value="Genomic_DNA"/>
</dbReference>
<feature type="chain" id="PRO_5024853263" description="AA9 family lytic polysaccharide monooxygenase" evidence="6">
    <location>
        <begin position="17"/>
        <end position="376"/>
    </location>
</feature>
<dbReference type="Pfam" id="PF03443">
    <property type="entry name" value="AA9"/>
    <property type="match status" value="1"/>
</dbReference>
<evidence type="ECO:0000256" key="2">
    <source>
        <dbReference type="ARBA" id="ARBA00004613"/>
    </source>
</evidence>
<name>A0A5N5X4C6_9EURO</name>
<keyword evidence="6" id="KW-0732">Signal</keyword>
<dbReference type="InterPro" id="IPR049892">
    <property type="entry name" value="AA9"/>
</dbReference>
<keyword evidence="5" id="KW-0624">Polysaccharide degradation</keyword>